<proteinExistence type="predicted"/>
<gene>
    <name evidence="3" type="ORF">HAX54_021539</name>
</gene>
<feature type="domain" description="IMS import disulfide relay-system CHCH-CHCH-like Cx9C" evidence="2">
    <location>
        <begin position="56"/>
        <end position="95"/>
    </location>
</feature>
<dbReference type="InterPro" id="IPR017264">
    <property type="entry name" value="Ribosomal_mS37_fun"/>
</dbReference>
<comment type="caution">
    <text evidence="3">The sequence shown here is derived from an EMBL/GenBank/DDBJ whole genome shotgun (WGS) entry which is preliminary data.</text>
</comment>
<evidence type="ECO:0000256" key="1">
    <source>
        <dbReference type="SAM" id="Phobius"/>
    </source>
</evidence>
<dbReference type="Pfam" id="PF16860">
    <property type="entry name" value="CX9C"/>
    <property type="match status" value="1"/>
</dbReference>
<protein>
    <recommendedName>
        <fullName evidence="2">IMS import disulfide relay-system CHCH-CHCH-like Cx9C domain-containing protein</fullName>
    </recommendedName>
</protein>
<feature type="transmembrane region" description="Helical" evidence="1">
    <location>
        <begin position="100"/>
        <end position="117"/>
    </location>
</feature>
<dbReference type="PANTHER" id="PTHR28066:SF2">
    <property type="entry name" value="IMS IMPORT DISULFIDE RELAY-SYSTEM CHCH-CHCH-LIKE CX9C DOMAIN-CONTAINING PROTEIN"/>
    <property type="match status" value="1"/>
</dbReference>
<sequence>MSFLPVDFSGADVTADLFSSNAAMSDTVLYIQLELRRMGRKAGTLYINPRNFGSLQKPCAKEMVSFLNCLTLNHNKDEKCGRQKSLLSTCMEAQVSGCPLLFPFKLLYIFYIVIYATKG</sequence>
<keyword evidence="1" id="KW-0812">Transmembrane</keyword>
<keyword evidence="1" id="KW-1133">Transmembrane helix</keyword>
<evidence type="ECO:0000259" key="2">
    <source>
        <dbReference type="Pfam" id="PF16860"/>
    </source>
</evidence>
<reference evidence="3 4" key="1">
    <citation type="journal article" date="2021" name="BMC Genomics">
        <title>Datura genome reveals duplications of psychoactive alkaloid biosynthetic genes and high mutation rate following tissue culture.</title>
        <authorList>
            <person name="Rajewski A."/>
            <person name="Carter-House D."/>
            <person name="Stajich J."/>
            <person name="Litt A."/>
        </authorList>
    </citation>
    <scope>NUCLEOTIDE SEQUENCE [LARGE SCALE GENOMIC DNA]</scope>
    <source>
        <strain evidence="3">AR-01</strain>
    </source>
</reference>
<organism evidence="3 4">
    <name type="scientific">Datura stramonium</name>
    <name type="common">Jimsonweed</name>
    <name type="synonym">Common thornapple</name>
    <dbReference type="NCBI Taxonomy" id="4076"/>
    <lineage>
        <taxon>Eukaryota</taxon>
        <taxon>Viridiplantae</taxon>
        <taxon>Streptophyta</taxon>
        <taxon>Embryophyta</taxon>
        <taxon>Tracheophyta</taxon>
        <taxon>Spermatophyta</taxon>
        <taxon>Magnoliopsida</taxon>
        <taxon>eudicotyledons</taxon>
        <taxon>Gunneridae</taxon>
        <taxon>Pentapetalae</taxon>
        <taxon>asterids</taxon>
        <taxon>lamiids</taxon>
        <taxon>Solanales</taxon>
        <taxon>Solanaceae</taxon>
        <taxon>Solanoideae</taxon>
        <taxon>Datureae</taxon>
        <taxon>Datura</taxon>
    </lineage>
</organism>
<evidence type="ECO:0000313" key="3">
    <source>
        <dbReference type="EMBL" id="MCD7453596.1"/>
    </source>
</evidence>
<accession>A0ABS8S5L7</accession>
<dbReference type="EMBL" id="JACEIK010000259">
    <property type="protein sequence ID" value="MCD7453596.1"/>
    <property type="molecule type" value="Genomic_DNA"/>
</dbReference>
<keyword evidence="1" id="KW-0472">Membrane</keyword>
<dbReference type="Proteomes" id="UP000823775">
    <property type="component" value="Unassembled WGS sequence"/>
</dbReference>
<keyword evidence="4" id="KW-1185">Reference proteome</keyword>
<name>A0ABS8S5L7_DATST</name>
<evidence type="ECO:0000313" key="4">
    <source>
        <dbReference type="Proteomes" id="UP000823775"/>
    </source>
</evidence>
<dbReference type="PANTHER" id="PTHR28066">
    <property type="entry name" value="37S RIBOSOMAL PROTEIN MRP10, MITOCHONDRIAL"/>
    <property type="match status" value="1"/>
</dbReference>
<dbReference type="InterPro" id="IPR031731">
    <property type="entry name" value="CX9C"/>
</dbReference>